<dbReference type="PANTHER" id="PTHR42637:SF1">
    <property type="entry name" value="TRNA 2-(METHYLSULFANYL)-N(6)-ISOPENTENYLADENOSINE(37) HYDROXYLASE"/>
    <property type="match status" value="1"/>
</dbReference>
<dbReference type="AlphaFoldDB" id="A0A1G7HJ69"/>
<dbReference type="RefSeq" id="WP_240315315.1">
    <property type="nucleotide sequence ID" value="NZ_FNAI01000011.1"/>
</dbReference>
<dbReference type="Pfam" id="PF06175">
    <property type="entry name" value="MiaE"/>
    <property type="match status" value="1"/>
</dbReference>
<dbReference type="InterPro" id="IPR010386">
    <property type="entry name" value="tRNA-Hydrxlase_MiaE"/>
</dbReference>
<dbReference type="GO" id="GO:0006400">
    <property type="term" value="P:tRNA modification"/>
    <property type="evidence" value="ECO:0007669"/>
    <property type="project" value="InterPro"/>
</dbReference>
<keyword evidence="2" id="KW-1185">Reference proteome</keyword>
<evidence type="ECO:0000313" key="2">
    <source>
        <dbReference type="Proteomes" id="UP000199072"/>
    </source>
</evidence>
<dbReference type="SUPFAM" id="SSF47240">
    <property type="entry name" value="Ferritin-like"/>
    <property type="match status" value="1"/>
</dbReference>
<dbReference type="GO" id="GO:0045301">
    <property type="term" value="F:tRNA 2-(methylsulfanyl)-N(6)-isopentenyladenosine(37) hydroxylase activity"/>
    <property type="evidence" value="ECO:0007669"/>
    <property type="project" value="InterPro"/>
</dbReference>
<dbReference type="Proteomes" id="UP000199072">
    <property type="component" value="Unassembled WGS sequence"/>
</dbReference>
<accession>A0A1G7HJ69</accession>
<dbReference type="PANTHER" id="PTHR42637">
    <property type="entry name" value="TRNA-(MS[2]IO[6]A)-HYDROXYLASE"/>
    <property type="match status" value="1"/>
</dbReference>
<reference evidence="1 2" key="1">
    <citation type="submission" date="2016-10" db="EMBL/GenBank/DDBJ databases">
        <authorList>
            <person name="de Groot N.N."/>
        </authorList>
    </citation>
    <scope>NUCLEOTIDE SEQUENCE [LARGE SCALE GENOMIC DNA]</scope>
    <source>
        <strain evidence="1 2">47C3B</strain>
    </source>
</reference>
<gene>
    <name evidence="1" type="ORF">SAMN05216464_111249</name>
</gene>
<dbReference type="Gene3D" id="1.20.1260.10">
    <property type="match status" value="1"/>
</dbReference>
<name>A0A1G7HJ69_9SPHI</name>
<dbReference type="CDD" id="cd07910">
    <property type="entry name" value="MiaE"/>
    <property type="match status" value="1"/>
</dbReference>
<dbReference type="InterPro" id="IPR012347">
    <property type="entry name" value="Ferritin-like"/>
</dbReference>
<dbReference type="InterPro" id="IPR009078">
    <property type="entry name" value="Ferritin-like_SF"/>
</dbReference>
<proteinExistence type="predicted"/>
<feature type="non-terminal residue" evidence="1">
    <location>
        <position position="1"/>
    </location>
</feature>
<protein>
    <submittedName>
        <fullName evidence="1">tRNA-(Ms[2]io[6]A)-hydroxylase</fullName>
    </submittedName>
</protein>
<organism evidence="1 2">
    <name type="scientific">Mucilaginibacter pineti</name>
    <dbReference type="NCBI Taxonomy" id="1391627"/>
    <lineage>
        <taxon>Bacteria</taxon>
        <taxon>Pseudomonadati</taxon>
        <taxon>Bacteroidota</taxon>
        <taxon>Sphingobacteriia</taxon>
        <taxon>Sphingobacteriales</taxon>
        <taxon>Sphingobacteriaceae</taxon>
        <taxon>Mucilaginibacter</taxon>
    </lineage>
</organism>
<evidence type="ECO:0000313" key="1">
    <source>
        <dbReference type="EMBL" id="SDF00376.1"/>
    </source>
</evidence>
<dbReference type="STRING" id="1391627.SAMN05216464_111249"/>
<dbReference type="EMBL" id="FNAI01000011">
    <property type="protein sequence ID" value="SDF00376.1"/>
    <property type="molecule type" value="Genomic_DNA"/>
</dbReference>
<sequence length="237" mass="27584">LSPFTFHLSPFTFHLSPFTFHLSPFTFHLSPFRTIFALVSEKTILKLQLPTDPLWVKNVVESNIEELLTDHAYCEQKAATNAITLIVQNPNLSDMVQEMIALAQEEMDHFKRVHEILLQRGFKLGKERKDNYVNELRKFIIVGGGREAQLIDRLLFSAMIEARSCERFKVLSENINDTHLSEFYHELMVSEATHYAMFIRLAKKHAVEIDVDKRWKEFLDYEAQVIQNYGKGETIHG</sequence>
<dbReference type="PIRSF" id="PIRSF020736">
    <property type="entry name" value="MiaE"/>
    <property type="match status" value="1"/>
</dbReference>